<accession>A0ABN8LMP5</accession>
<organism evidence="4 5">
    <name type="scientific">Porites evermanni</name>
    <dbReference type="NCBI Taxonomy" id="104178"/>
    <lineage>
        <taxon>Eukaryota</taxon>
        <taxon>Metazoa</taxon>
        <taxon>Cnidaria</taxon>
        <taxon>Anthozoa</taxon>
        <taxon>Hexacorallia</taxon>
        <taxon>Scleractinia</taxon>
        <taxon>Fungiina</taxon>
        <taxon>Poritidae</taxon>
        <taxon>Porites</taxon>
    </lineage>
</organism>
<feature type="domain" description="RDRP core" evidence="3">
    <location>
        <begin position="75"/>
        <end position="546"/>
    </location>
</feature>
<comment type="catalytic activity">
    <reaction evidence="1">
        <text>RNA(n) + a ribonucleoside 5'-triphosphate = RNA(n+1) + diphosphate</text>
        <dbReference type="Rhea" id="RHEA:21248"/>
        <dbReference type="Rhea" id="RHEA-COMP:14527"/>
        <dbReference type="Rhea" id="RHEA-COMP:17342"/>
        <dbReference type="ChEBI" id="CHEBI:33019"/>
        <dbReference type="ChEBI" id="CHEBI:61557"/>
        <dbReference type="ChEBI" id="CHEBI:140395"/>
        <dbReference type="EC" id="2.7.7.48"/>
    </reaction>
</comment>
<proteinExistence type="inferred from homology"/>
<keyword evidence="5" id="KW-1185">Reference proteome</keyword>
<keyword evidence="1" id="KW-0696">RNA-directed RNA polymerase</keyword>
<keyword evidence="1" id="KW-0694">RNA-binding</keyword>
<evidence type="ECO:0000256" key="1">
    <source>
        <dbReference type="RuleBase" id="RU363098"/>
    </source>
</evidence>
<comment type="caution">
    <text evidence="4">The sequence shown here is derived from an EMBL/GenBank/DDBJ whole genome shotgun (WGS) entry which is preliminary data.</text>
</comment>
<dbReference type="EC" id="2.7.7.48" evidence="1"/>
<name>A0ABN8LMP5_9CNID</name>
<sequence length="662" mass="76573">MAFPVTISIPENISGPSDGFIKHVEFHGADETNFSFTYKKLEKTLLFEYLRRNETLSHEHVMTVTFKTPTVHFCVDVLKSGIFCEQKHYRFLGYSESQMTEKTCFMMHISESGIHDLLSEFGDFYQITDPRSRARRYGLLFATFDNLLELSRDDVVVEPDVKSRFGRHTFTSGCGFMYPQFHAKLQSQLKGTRYPEPSAILVRYQGFEGTLVLKDGPPNVSHQVQLHESMQKLDIQEVMKDAITFMCVVDHSRPHENGYLDILLTMLLIDRGVLAEYIKSLQKGYYKLLKKMCKDKASADLFLRLTGRNYSVNRNLTSQLRQDEIDKMIDYVDDPEHEQPKLKRVPRTYILVPKSRMVFGVCDPHGELNYDECYFKPTLFSDESEEFADKSKVIVACIPCHHPGDIRVLTLTHDKSGYENLNDCLVLPVKGPRSHAFECGGSNFCGTKFFVSWDESLIPKENVKPCSYLPSIRERIYIEWAKFCTILLGHSRRKNVKVSQEEMIDHFATFVDNLPKRIDQTYKRFAKAFGPSSNECKQLSKMFYQATHLTVNATVLQKRLAQEFEHKDPARSRTSSGDQSPTERSGLLDSDEDEETPETHFTGIFERNNEGLLNQLFYQLRNRRSSCRRKPSSAPDYEALWNEFDEQTARFVEEMEQGQDFN</sequence>
<dbReference type="InterPro" id="IPR007855">
    <property type="entry name" value="RDRP"/>
</dbReference>
<feature type="region of interest" description="Disordered" evidence="2">
    <location>
        <begin position="563"/>
        <end position="598"/>
    </location>
</feature>
<keyword evidence="1" id="KW-0548">Nucleotidyltransferase</keyword>
<comment type="similarity">
    <text evidence="1">Belongs to the RdRP family.</text>
</comment>
<dbReference type="EMBL" id="CALNXI010000048">
    <property type="protein sequence ID" value="CAH3016800.1"/>
    <property type="molecule type" value="Genomic_DNA"/>
</dbReference>
<evidence type="ECO:0000259" key="3">
    <source>
        <dbReference type="Pfam" id="PF05183"/>
    </source>
</evidence>
<evidence type="ECO:0000256" key="2">
    <source>
        <dbReference type="SAM" id="MobiDB-lite"/>
    </source>
</evidence>
<protein>
    <recommendedName>
        <fullName evidence="1">RNA-dependent RNA polymerase</fullName>
        <ecNumber evidence="1">2.7.7.48</ecNumber>
    </recommendedName>
</protein>
<dbReference type="PANTHER" id="PTHR23079:SF55">
    <property type="entry name" value="RNA-DIRECTED RNA POLYMERASE"/>
    <property type="match status" value="1"/>
</dbReference>
<dbReference type="InterPro" id="IPR057596">
    <property type="entry name" value="RDRP_core"/>
</dbReference>
<dbReference type="PANTHER" id="PTHR23079">
    <property type="entry name" value="RNA-DEPENDENT RNA POLYMERASE"/>
    <property type="match status" value="1"/>
</dbReference>
<dbReference type="Pfam" id="PF05183">
    <property type="entry name" value="RdRP"/>
    <property type="match status" value="1"/>
</dbReference>
<gene>
    <name evidence="4" type="ORF">PEVE_00032709</name>
</gene>
<evidence type="ECO:0000313" key="5">
    <source>
        <dbReference type="Proteomes" id="UP001159427"/>
    </source>
</evidence>
<keyword evidence="1" id="KW-0808">Transferase</keyword>
<reference evidence="4 5" key="1">
    <citation type="submission" date="2022-05" db="EMBL/GenBank/DDBJ databases">
        <authorList>
            <consortium name="Genoscope - CEA"/>
            <person name="William W."/>
        </authorList>
    </citation>
    <scope>NUCLEOTIDE SEQUENCE [LARGE SCALE GENOMIC DNA]</scope>
</reference>
<feature type="compositionally biased region" description="Polar residues" evidence="2">
    <location>
        <begin position="572"/>
        <end position="583"/>
    </location>
</feature>
<evidence type="ECO:0000313" key="4">
    <source>
        <dbReference type="EMBL" id="CAH3016800.1"/>
    </source>
</evidence>
<dbReference type="Proteomes" id="UP001159427">
    <property type="component" value="Unassembled WGS sequence"/>
</dbReference>